<keyword evidence="2" id="KW-1133">Transmembrane helix</keyword>
<sequence>MDQRTDGDRGGMDSYKGAGDGAAGAGAAPPAAPGGILRAEGSAGSGGPDGRGATAGEGVAGEPDGTGHADHPYGPAGAGRAVGAPHRPHPVGGIAALSLPYQVVAAVALGLVTVFACFHVAMVFLHVAPSNTVTKQHGKAVEEWVYPEFEQNWKLFAPNPLQQNIAVQARAEVSGRDGTRRTSSWIDLSAEDGEAIRGNLFPSHVHQNELRRGWDFYVNSHTDDNTPNGLRGRLSERYVRRIVMIRLDRHDLGGRVERIQLRSATRSVEAPVWSSEKIDTRPYYRMLPWWTVTSADLPLDVRNGAAGGAGGEEADR</sequence>
<keyword evidence="4" id="KW-1185">Reference proteome</keyword>
<feature type="compositionally biased region" description="Gly residues" evidence="1">
    <location>
        <begin position="43"/>
        <end position="59"/>
    </location>
</feature>
<dbReference type="EMBL" id="BLLG01000006">
    <property type="protein sequence ID" value="GFH36503.1"/>
    <property type="molecule type" value="Genomic_DNA"/>
</dbReference>
<name>A0A6A0AVW5_9ACTN</name>
<evidence type="ECO:0000313" key="4">
    <source>
        <dbReference type="Proteomes" id="UP000484988"/>
    </source>
</evidence>
<evidence type="ECO:0000256" key="1">
    <source>
        <dbReference type="SAM" id="MobiDB-lite"/>
    </source>
</evidence>
<accession>A0A6A0AVW5</accession>
<feature type="compositionally biased region" description="Low complexity" evidence="1">
    <location>
        <begin position="25"/>
        <end position="42"/>
    </location>
</feature>
<organism evidence="3 4">
    <name type="scientific">Streptomyces pacificus</name>
    <dbReference type="NCBI Taxonomy" id="2705029"/>
    <lineage>
        <taxon>Bacteria</taxon>
        <taxon>Bacillati</taxon>
        <taxon>Actinomycetota</taxon>
        <taxon>Actinomycetes</taxon>
        <taxon>Kitasatosporales</taxon>
        <taxon>Streptomycetaceae</taxon>
        <taxon>Streptomyces</taxon>
    </lineage>
</organism>
<reference evidence="3 4" key="1">
    <citation type="submission" date="2020-02" db="EMBL/GenBank/DDBJ databases">
        <title>Whole Genome Shotgun Sequence of Streptomyces sp. strain CWH03.</title>
        <authorList>
            <person name="Dohra H."/>
            <person name="Kodani S."/>
            <person name="Yamamura H."/>
        </authorList>
    </citation>
    <scope>NUCLEOTIDE SEQUENCE [LARGE SCALE GENOMIC DNA]</scope>
    <source>
        <strain evidence="3 4">CWH03</strain>
    </source>
</reference>
<keyword evidence="2" id="KW-0812">Transmembrane</keyword>
<dbReference type="InterPro" id="IPR043857">
    <property type="entry name" value="DUF5819"/>
</dbReference>
<gene>
    <name evidence="3" type="ORF">SCWH03_27310</name>
</gene>
<proteinExistence type="predicted"/>
<feature type="transmembrane region" description="Helical" evidence="2">
    <location>
        <begin position="103"/>
        <end position="127"/>
    </location>
</feature>
<dbReference type="Pfam" id="PF19136">
    <property type="entry name" value="DUF5819"/>
    <property type="match status" value="1"/>
</dbReference>
<feature type="compositionally biased region" description="Low complexity" evidence="1">
    <location>
        <begin position="72"/>
        <end position="85"/>
    </location>
</feature>
<comment type="caution">
    <text evidence="3">The sequence shown here is derived from an EMBL/GenBank/DDBJ whole genome shotgun (WGS) entry which is preliminary data.</text>
</comment>
<feature type="compositionally biased region" description="Basic and acidic residues" evidence="1">
    <location>
        <begin position="1"/>
        <end position="11"/>
    </location>
</feature>
<protein>
    <submittedName>
        <fullName evidence="3">Collagen-like protein</fullName>
    </submittedName>
</protein>
<evidence type="ECO:0000313" key="3">
    <source>
        <dbReference type="EMBL" id="GFH36503.1"/>
    </source>
</evidence>
<dbReference type="Proteomes" id="UP000484988">
    <property type="component" value="Unassembled WGS sequence"/>
</dbReference>
<evidence type="ECO:0000256" key="2">
    <source>
        <dbReference type="SAM" id="Phobius"/>
    </source>
</evidence>
<keyword evidence="3" id="KW-0176">Collagen</keyword>
<dbReference type="AlphaFoldDB" id="A0A6A0AVW5"/>
<feature type="region of interest" description="Disordered" evidence="1">
    <location>
        <begin position="1"/>
        <end position="85"/>
    </location>
</feature>
<keyword evidence="2" id="KW-0472">Membrane</keyword>